<dbReference type="GO" id="GO:0016491">
    <property type="term" value="F:oxidoreductase activity"/>
    <property type="evidence" value="ECO:0007669"/>
    <property type="project" value="UniProtKB-KW"/>
</dbReference>
<dbReference type="AlphaFoldDB" id="A0A7Y9EPP6"/>
<evidence type="ECO:0000256" key="2">
    <source>
        <dbReference type="ARBA" id="ARBA00023002"/>
    </source>
</evidence>
<dbReference type="CDD" id="cd05233">
    <property type="entry name" value="SDR_c"/>
    <property type="match status" value="1"/>
</dbReference>
<reference evidence="3 4" key="1">
    <citation type="submission" date="2020-07" db="EMBL/GenBank/DDBJ databases">
        <title>Sequencing the genomes of 1000 actinobacteria strains.</title>
        <authorList>
            <person name="Klenk H.-P."/>
        </authorList>
    </citation>
    <scope>NUCLEOTIDE SEQUENCE [LARGE SCALE GENOMIC DNA]</scope>
    <source>
        <strain evidence="3 4">DSM 40398</strain>
    </source>
</reference>
<comment type="similarity">
    <text evidence="1">Belongs to the short-chain dehydrogenases/reductases (SDR) family.</text>
</comment>
<keyword evidence="4" id="KW-1185">Reference proteome</keyword>
<evidence type="ECO:0000256" key="1">
    <source>
        <dbReference type="ARBA" id="ARBA00006484"/>
    </source>
</evidence>
<dbReference type="PRINTS" id="PR00081">
    <property type="entry name" value="GDHRDH"/>
</dbReference>
<dbReference type="InterPro" id="IPR002347">
    <property type="entry name" value="SDR_fam"/>
</dbReference>
<comment type="caution">
    <text evidence="3">The sequence shown here is derived from an EMBL/GenBank/DDBJ whole genome shotgun (WGS) entry which is preliminary data.</text>
</comment>
<protein>
    <submittedName>
        <fullName evidence="3">NAD(P)-dependent dehydrogenase (Short-subunit alcohol dehydrogenase family)</fullName>
    </submittedName>
</protein>
<organism evidence="3 4">
    <name type="scientific">Actinomadura luteofluorescens</name>
    <dbReference type="NCBI Taxonomy" id="46163"/>
    <lineage>
        <taxon>Bacteria</taxon>
        <taxon>Bacillati</taxon>
        <taxon>Actinomycetota</taxon>
        <taxon>Actinomycetes</taxon>
        <taxon>Streptosporangiales</taxon>
        <taxon>Thermomonosporaceae</taxon>
        <taxon>Actinomadura</taxon>
    </lineage>
</organism>
<accession>A0A7Y9EPP6</accession>
<proteinExistence type="inferred from homology"/>
<name>A0A7Y9EPP6_9ACTN</name>
<dbReference type="InterPro" id="IPR036291">
    <property type="entry name" value="NAD(P)-bd_dom_sf"/>
</dbReference>
<dbReference type="Proteomes" id="UP000529783">
    <property type="component" value="Unassembled WGS sequence"/>
</dbReference>
<dbReference type="PANTHER" id="PTHR43669:SF3">
    <property type="entry name" value="ALCOHOL DEHYDROGENASE, PUTATIVE (AFU_ORTHOLOGUE AFUA_3G03445)-RELATED"/>
    <property type="match status" value="1"/>
</dbReference>
<dbReference type="PANTHER" id="PTHR43669">
    <property type="entry name" value="5-KETO-D-GLUCONATE 5-REDUCTASE"/>
    <property type="match status" value="1"/>
</dbReference>
<evidence type="ECO:0000313" key="3">
    <source>
        <dbReference type="EMBL" id="NYD51641.1"/>
    </source>
</evidence>
<sequence>MLLEGKNAIVYGGGGAIGGAVARTFAREGATVHLAGRTQAKLDRVAADMAATGMSAHTAQVDALDEQAVDQHAAAVADRAGRIDICINMVGIDVGDQGVPLMAMSAQEFLDPITAYLRTNFVTARAVARHMLEARAGVILSVSPPMARMPVALSGPFGMAEAATEALCRQLAMELGPSGVRVVGLRLNGIPESAVELGSHTRGMWERAAERLGVPFERLLDEVGGGGPLPGPLTVQQVANAAAFLSSDQAEGMTATVANLTAGASID</sequence>
<gene>
    <name evidence="3" type="ORF">BJY14_007624</name>
</gene>
<dbReference type="RefSeq" id="WP_179847998.1">
    <property type="nucleotide sequence ID" value="NZ_JACCBA010000001.1"/>
</dbReference>
<evidence type="ECO:0000313" key="4">
    <source>
        <dbReference type="Proteomes" id="UP000529783"/>
    </source>
</evidence>
<dbReference type="Gene3D" id="3.40.50.720">
    <property type="entry name" value="NAD(P)-binding Rossmann-like Domain"/>
    <property type="match status" value="1"/>
</dbReference>
<keyword evidence="2" id="KW-0560">Oxidoreductase</keyword>
<dbReference type="Pfam" id="PF00106">
    <property type="entry name" value="adh_short"/>
    <property type="match status" value="1"/>
</dbReference>
<dbReference type="SUPFAM" id="SSF51735">
    <property type="entry name" value="NAD(P)-binding Rossmann-fold domains"/>
    <property type="match status" value="1"/>
</dbReference>
<dbReference type="EMBL" id="JACCBA010000001">
    <property type="protein sequence ID" value="NYD51641.1"/>
    <property type="molecule type" value="Genomic_DNA"/>
</dbReference>